<gene>
    <name evidence="3" type="ORF">JCM19538_1723</name>
</gene>
<evidence type="ECO:0000256" key="1">
    <source>
        <dbReference type="ARBA" id="ARBA00022729"/>
    </source>
</evidence>
<keyword evidence="1" id="KW-0732">Signal</keyword>
<reference evidence="4" key="1">
    <citation type="journal article" date="2014" name="Genome Announc.">
        <title>Draft Genome Sequence of Marine Flavobacterium Jejuia pallidilutea Strain 11shimoA1 and Pigmentation Mutants.</title>
        <authorList>
            <person name="Takatani N."/>
            <person name="Nakanishi M."/>
            <person name="Meirelles P."/>
            <person name="Mino S."/>
            <person name="Suda W."/>
            <person name="Oshima K."/>
            <person name="Hattori M."/>
            <person name="Ohkuma M."/>
            <person name="Hosokawa M."/>
            <person name="Miyashita K."/>
            <person name="Thompson F.L."/>
            <person name="Niwa A."/>
            <person name="Sawabe T."/>
            <person name="Sawabe T."/>
        </authorList>
    </citation>
    <scope>NUCLEOTIDE SEQUENCE [LARGE SCALE GENOMIC DNA]</scope>
    <source>
        <strain evidence="4">JCM 19538</strain>
    </source>
</reference>
<dbReference type="PANTHER" id="PTHR16026">
    <property type="entry name" value="CARTILAGE ACIDIC PROTEIN 1"/>
    <property type="match status" value="1"/>
</dbReference>
<dbReference type="Pfam" id="PF07593">
    <property type="entry name" value="UnbV_ASPIC"/>
    <property type="match status" value="1"/>
</dbReference>
<protein>
    <recommendedName>
        <fullName evidence="2">ASPIC/UnbV domain-containing protein</fullName>
    </recommendedName>
</protein>
<evidence type="ECO:0000313" key="4">
    <source>
        <dbReference type="Proteomes" id="UP000030184"/>
    </source>
</evidence>
<dbReference type="Pfam" id="PF13517">
    <property type="entry name" value="FG-GAP_3"/>
    <property type="match status" value="5"/>
</dbReference>
<dbReference type="EMBL" id="BBNY01000010">
    <property type="protein sequence ID" value="GAL89486.1"/>
    <property type="molecule type" value="Genomic_DNA"/>
</dbReference>
<dbReference type="InterPro" id="IPR013517">
    <property type="entry name" value="FG-GAP"/>
</dbReference>
<proteinExistence type="predicted"/>
<dbReference type="InterPro" id="IPR028994">
    <property type="entry name" value="Integrin_alpha_N"/>
</dbReference>
<dbReference type="SUPFAM" id="SSF69318">
    <property type="entry name" value="Integrin alpha N-terminal domain"/>
    <property type="match status" value="2"/>
</dbReference>
<organism evidence="3 4">
    <name type="scientific">Jejuia pallidilutea</name>
    <dbReference type="NCBI Taxonomy" id="504487"/>
    <lineage>
        <taxon>Bacteria</taxon>
        <taxon>Pseudomonadati</taxon>
        <taxon>Bacteroidota</taxon>
        <taxon>Flavobacteriia</taxon>
        <taxon>Flavobacteriales</taxon>
        <taxon>Flavobacteriaceae</taxon>
        <taxon>Jejuia</taxon>
    </lineage>
</organism>
<dbReference type="PANTHER" id="PTHR16026:SF0">
    <property type="entry name" value="CARTILAGE ACIDIC PROTEIN 1"/>
    <property type="match status" value="1"/>
</dbReference>
<dbReference type="AlphaFoldDB" id="A0A098LRF8"/>
<dbReference type="Gene3D" id="2.130.10.130">
    <property type="entry name" value="Integrin alpha, N-terminal"/>
    <property type="match status" value="4"/>
</dbReference>
<dbReference type="InterPro" id="IPR011519">
    <property type="entry name" value="UnbV_ASPIC"/>
</dbReference>
<evidence type="ECO:0000313" key="3">
    <source>
        <dbReference type="EMBL" id="GAL89486.1"/>
    </source>
</evidence>
<name>A0A098LRF8_9FLAO</name>
<feature type="domain" description="ASPIC/UnbV" evidence="2">
    <location>
        <begin position="525"/>
        <end position="592"/>
    </location>
</feature>
<evidence type="ECO:0000259" key="2">
    <source>
        <dbReference type="Pfam" id="PF07593"/>
    </source>
</evidence>
<dbReference type="Proteomes" id="UP000030184">
    <property type="component" value="Unassembled WGS sequence"/>
</dbReference>
<keyword evidence="4" id="KW-1185">Reference proteome</keyword>
<comment type="caution">
    <text evidence="3">The sequence shown here is derived from an EMBL/GenBank/DDBJ whole genome shotgun (WGS) entry which is preliminary data.</text>
</comment>
<dbReference type="RefSeq" id="WP_081956282.1">
    <property type="nucleotide sequence ID" value="NZ_BBNY01000010.1"/>
</dbReference>
<accession>A0A098LRF8</accession>
<dbReference type="OrthoDB" id="9816120at2"/>
<dbReference type="InterPro" id="IPR027039">
    <property type="entry name" value="Crtac1"/>
</dbReference>
<sequence>MKKIIFSIYITLFIFIPRLCYPQCEEETALFKLLPASKTNIQFQNTLHDTGDINFMSHTYIYNGAGVAIGDINNDGLDDIFFSGNMESSELYLNKGGFTFENITKSAKVSDGKKDWATGVNMVDINADGWLDIYVCYSNKDNPDTRKNRLYINNKDNTFTEEAKKYGLDDASYSVQSAFFDFDLDGDLDMYLLNYNTDHIPSRQWEFTKGKRDLYAGDKLFENRDGKFVDISEKAGIKGEPLGYGLGVAVSDVNNDGFPDIYVSNDFVEPDYLYINNGNGAFTEKLSSYFQHISHFSMGSDMNDYNNDGAVDLFTIDMLPPDNKRQKLLYGPENYEEFARRVHSGYYFQNMRNMLHLNNANGTFSEIGQIAGISNTDWSWSALFADYDNDGWKDLFITNGYYKDVTNRDFLKFKGDYYFEQNIKKEKVDTTFLVKNTKSTPISNFIYQNNRDLTFTNKSKCWGIDQLGFSNGAAYSDLDNDGDLDLVTNNINGHAFVYENQTNILFPERNYIKLNLVSESNNRNAYNTKLYVYTPNGFQYYEKMPTRGFQSNMSQMMIIGLGETKQIDSLKIVWNNKTENVLKNPKLNTTITINQSETKPNSVVAPVATQPFFISKNIIAHSHIEYPINDFKRQPLLMTMITNSGPVLKVVDLDGNGQEDLIVGSSKSSPTTIYLQKTDHTFVALALDETYVNSNDTAILVEDFDGDNDLDIYIASGGYHDYKPDDIDLQDRLFIQENGGFTLAVNQLHNRNTSVGSVTACDYDKDGDLDLFVGGRVIPGKFPKIPQSFFLENDGKANFKDVTKKTIPEISNIGLVTSSIWADVNTDGFTDLIVVGEYMPITVFINEKGKKLVNKTHEVFNEPLLGLWTKIASGDFDNDGDIDFIVGNFGQNSQIKASKAEPISLIYADFDNNGSIDPILTQYIDGVPYPFASKDEMTNQIFSLRKKFTNYETYSEAKLEDIFDSEELKRAKKLEANTLQSYYLENKSGKLVPSPLPLEAQFAPIECIVVDDFNSDNNLDIILAGNQSSIRIRIGVIDANYGQLFLGDGKGYFQYVNQKKCGLNLKGDVKSSEKIKVGEDTYLLFGINNSNLSSYKINK</sequence>